<keyword evidence="2" id="KW-1185">Reference proteome</keyword>
<reference evidence="1 2" key="2">
    <citation type="submission" date="2023-11" db="EMBL/GenBank/DDBJ databases">
        <authorList>
            <person name="Lara A.C."/>
            <person name="Chronakova A."/>
        </authorList>
    </citation>
    <scope>NUCLEOTIDE SEQUENCE [LARGE SCALE GENOMIC DNA]</scope>
    <source>
        <strain evidence="1 2">BCCO 10_0061</strain>
    </source>
</reference>
<gene>
    <name evidence="1" type="ORF">SK854_33560</name>
</gene>
<dbReference type="EMBL" id="JAXAVU010000013">
    <property type="protein sequence ID" value="MDX8147080.1"/>
    <property type="molecule type" value="Genomic_DNA"/>
</dbReference>
<protein>
    <submittedName>
        <fullName evidence="1">Uncharacterized protein</fullName>
    </submittedName>
</protein>
<evidence type="ECO:0000313" key="2">
    <source>
        <dbReference type="Proteomes" id="UP001285352"/>
    </source>
</evidence>
<accession>A0ABU4V893</accession>
<evidence type="ECO:0000313" key="1">
    <source>
        <dbReference type="EMBL" id="MDX8147080.1"/>
    </source>
</evidence>
<dbReference type="RefSeq" id="WP_319979138.1">
    <property type="nucleotide sequence ID" value="NZ_JAXAVU010000013.1"/>
</dbReference>
<dbReference type="Proteomes" id="UP001285352">
    <property type="component" value="Unassembled WGS sequence"/>
</dbReference>
<organism evidence="1 2">
    <name type="scientific">Lentzea sokolovensis</name>
    <dbReference type="NCBI Taxonomy" id="3095429"/>
    <lineage>
        <taxon>Bacteria</taxon>
        <taxon>Bacillati</taxon>
        <taxon>Actinomycetota</taxon>
        <taxon>Actinomycetes</taxon>
        <taxon>Pseudonocardiales</taxon>
        <taxon>Pseudonocardiaceae</taxon>
        <taxon>Lentzea</taxon>
    </lineage>
</organism>
<reference evidence="1 2" key="1">
    <citation type="submission" date="2023-11" db="EMBL/GenBank/DDBJ databases">
        <title>Lentzea sokolovensis, sp. nov., Lentzea kristufkii, sp. nov., and Lentzea miocenensis, sp. nov., rare actinobacteria from Sokolov Coal Basin, Miocene lacustrine sediment, Czech Republic.</title>
        <authorList>
            <person name="Lara A."/>
            <person name="Kotroba L."/>
            <person name="Nouioui I."/>
            <person name="Neumann-Schaal M."/>
            <person name="Mast Y."/>
            <person name="Chronakova A."/>
        </authorList>
    </citation>
    <scope>NUCLEOTIDE SEQUENCE [LARGE SCALE GENOMIC DNA]</scope>
    <source>
        <strain evidence="1 2">BCCO 10_0061</strain>
    </source>
</reference>
<comment type="caution">
    <text evidence="1">The sequence shown here is derived from an EMBL/GenBank/DDBJ whole genome shotgun (WGS) entry which is preliminary data.</text>
</comment>
<sequence length="47" mass="5209">MLVKIDQAMAAHHEAADLAEQARDLLSVAGTARNRSAHTWALVRQQR</sequence>
<name>A0ABU4V893_9PSEU</name>
<proteinExistence type="predicted"/>